<dbReference type="InterPro" id="IPR012337">
    <property type="entry name" value="RNaseH-like_sf"/>
</dbReference>
<evidence type="ECO:0000256" key="4">
    <source>
        <dbReference type="ARBA" id="ARBA00022722"/>
    </source>
</evidence>
<keyword evidence="6" id="KW-0255">Endonuclease</keyword>
<dbReference type="EC" id="2.7.7.49" evidence="1"/>
<evidence type="ECO:0000256" key="10">
    <source>
        <dbReference type="ARBA" id="ARBA00023125"/>
    </source>
</evidence>
<dbReference type="SUPFAM" id="SSF53098">
    <property type="entry name" value="Ribonuclease H-like"/>
    <property type="match status" value="1"/>
</dbReference>
<dbReference type="Gene3D" id="2.30.30.10">
    <property type="entry name" value="Integrase, C-terminal domain superfamily, retroviral"/>
    <property type="match status" value="1"/>
</dbReference>
<evidence type="ECO:0000256" key="2">
    <source>
        <dbReference type="ARBA" id="ARBA00022679"/>
    </source>
</evidence>
<evidence type="ECO:0000259" key="15">
    <source>
        <dbReference type="PROSITE" id="PS51027"/>
    </source>
</evidence>
<keyword evidence="7" id="KW-0378">Hydrolase</keyword>
<dbReference type="InterPro" id="IPR003308">
    <property type="entry name" value="Integrase_Zn-bd_dom_N"/>
</dbReference>
<evidence type="ECO:0000256" key="11">
    <source>
        <dbReference type="PROSITE-ProRule" id="PRU00450"/>
    </source>
</evidence>
<evidence type="ECO:0000256" key="9">
    <source>
        <dbReference type="ARBA" id="ARBA00022918"/>
    </source>
</evidence>
<dbReference type="PANTHER" id="PTHR41694:SF3">
    <property type="entry name" value="RNA-DIRECTED DNA POLYMERASE-RELATED"/>
    <property type="match status" value="1"/>
</dbReference>
<sequence>MSLLGPLSEGNALAEHNSRFQLICPTLEQAKLFHSKWHVNSNTLRYRFHITKEQARDIVRTCGNCATLLPQPSLGVNPKGLQANHLWQMDVTHVPEFGQQKYIHISVDTYSGIIMATPLTGENSKQVITHWLGWFSDWGIPKQIKTDNGPAYTSKCIHQFLSQFGIVHTTGIPYNPQGQGIMERANGTFKRCLQKIRKGGIGDDYKSPRDLTSLTLYILNFLSLDHNGTSAADRHAAVTEHTLAQAKWKDILTGQWRGPDPVLRWHRGSVCLFP</sequence>
<keyword evidence="5" id="KW-0479">Metal-binding</keyword>
<evidence type="ECO:0000259" key="14">
    <source>
        <dbReference type="PROSITE" id="PS50994"/>
    </source>
</evidence>
<dbReference type="GeneTree" id="ENSGT00940000165826"/>
<dbReference type="PROSITE" id="PS50994">
    <property type="entry name" value="INTEGRASE"/>
    <property type="match status" value="1"/>
</dbReference>
<reference evidence="16" key="2">
    <citation type="submission" date="2025-09" db="UniProtKB">
        <authorList>
            <consortium name="Ensembl"/>
        </authorList>
    </citation>
    <scope>IDENTIFICATION</scope>
</reference>
<dbReference type="GO" id="GO:0008270">
    <property type="term" value="F:zinc ion binding"/>
    <property type="evidence" value="ECO:0007669"/>
    <property type="project" value="UniProtKB-KW"/>
</dbReference>
<dbReference type="PANTHER" id="PTHR41694">
    <property type="entry name" value="ENDOGENOUS RETROVIRUS GROUP K MEMBER POL PROTEIN"/>
    <property type="match status" value="1"/>
</dbReference>
<proteinExistence type="predicted"/>
<dbReference type="GO" id="GO:0004519">
    <property type="term" value="F:endonuclease activity"/>
    <property type="evidence" value="ECO:0007669"/>
    <property type="project" value="UniProtKB-KW"/>
</dbReference>
<dbReference type="InterPro" id="IPR001584">
    <property type="entry name" value="Integrase_cat-core"/>
</dbReference>
<dbReference type="GO" id="GO:0003964">
    <property type="term" value="F:RNA-directed DNA polymerase activity"/>
    <property type="evidence" value="ECO:0007669"/>
    <property type="project" value="UniProtKB-KW"/>
</dbReference>
<evidence type="ECO:0000313" key="16">
    <source>
        <dbReference type="Ensembl" id="ENSNVIP00000019995.1"/>
    </source>
</evidence>
<evidence type="ECO:0000256" key="12">
    <source>
        <dbReference type="PROSITE-ProRule" id="PRU00506"/>
    </source>
</evidence>
<evidence type="ECO:0000256" key="8">
    <source>
        <dbReference type="ARBA" id="ARBA00022908"/>
    </source>
</evidence>
<keyword evidence="9" id="KW-0695">RNA-directed DNA polymerase</keyword>
<dbReference type="Gene3D" id="1.10.10.200">
    <property type="match status" value="1"/>
</dbReference>
<evidence type="ECO:0000256" key="7">
    <source>
        <dbReference type="ARBA" id="ARBA00022801"/>
    </source>
</evidence>
<name>A0A8C7ESM9_NEOVI</name>
<evidence type="ECO:0000256" key="3">
    <source>
        <dbReference type="ARBA" id="ARBA00022695"/>
    </source>
</evidence>
<organism evidence="16 17">
    <name type="scientific">Neovison vison</name>
    <name type="common">American mink</name>
    <name type="synonym">Mustela vison</name>
    <dbReference type="NCBI Taxonomy" id="452646"/>
    <lineage>
        <taxon>Eukaryota</taxon>
        <taxon>Metazoa</taxon>
        <taxon>Chordata</taxon>
        <taxon>Craniata</taxon>
        <taxon>Vertebrata</taxon>
        <taxon>Euteleostomi</taxon>
        <taxon>Mammalia</taxon>
        <taxon>Eutheria</taxon>
        <taxon>Laurasiatheria</taxon>
        <taxon>Carnivora</taxon>
        <taxon>Caniformia</taxon>
        <taxon>Musteloidea</taxon>
        <taxon>Mustelidae</taxon>
        <taxon>Mustelinae</taxon>
        <taxon>Neogale</taxon>
    </lineage>
</organism>
<evidence type="ECO:0000256" key="5">
    <source>
        <dbReference type="ARBA" id="ARBA00022723"/>
    </source>
</evidence>
<keyword evidence="10" id="KW-0238">DNA-binding</keyword>
<dbReference type="Gene3D" id="3.30.420.10">
    <property type="entry name" value="Ribonuclease H-like superfamily/Ribonuclease H"/>
    <property type="match status" value="1"/>
</dbReference>
<evidence type="ECO:0000256" key="6">
    <source>
        <dbReference type="ARBA" id="ARBA00022759"/>
    </source>
</evidence>
<keyword evidence="11" id="KW-0862">Zinc</keyword>
<dbReference type="GO" id="GO:0035613">
    <property type="term" value="F:RNA stem-loop binding"/>
    <property type="evidence" value="ECO:0007669"/>
    <property type="project" value="TreeGrafter"/>
</dbReference>
<dbReference type="AlphaFoldDB" id="A0A8C7ESM9"/>
<dbReference type="Proteomes" id="UP000694425">
    <property type="component" value="Unplaced"/>
</dbReference>
<dbReference type="Pfam" id="PF00665">
    <property type="entry name" value="rve"/>
    <property type="match status" value="1"/>
</dbReference>
<evidence type="ECO:0000259" key="13">
    <source>
        <dbReference type="PROSITE" id="PS50876"/>
    </source>
</evidence>
<dbReference type="Ensembl" id="ENSNVIT00000023297.1">
    <property type="protein sequence ID" value="ENSNVIP00000019995.1"/>
    <property type="gene ID" value="ENSNVIG00000015672.1"/>
</dbReference>
<dbReference type="PROSITE" id="PS50876">
    <property type="entry name" value="ZF_INTEGRASE"/>
    <property type="match status" value="1"/>
</dbReference>
<dbReference type="Pfam" id="PF02022">
    <property type="entry name" value="Integrase_Zn"/>
    <property type="match status" value="1"/>
</dbReference>
<keyword evidence="11" id="KW-0863">Zinc-finger</keyword>
<feature type="domain" description="Integrase-type" evidence="15">
    <location>
        <begin position="244"/>
        <end position="274"/>
    </location>
</feature>
<reference evidence="16" key="1">
    <citation type="submission" date="2025-08" db="UniProtKB">
        <authorList>
            <consortium name="Ensembl"/>
        </authorList>
    </citation>
    <scope>IDENTIFICATION</scope>
</reference>
<protein>
    <recommendedName>
        <fullName evidence="1">RNA-directed DNA polymerase</fullName>
        <ecNumber evidence="1">2.7.7.49</ecNumber>
    </recommendedName>
</protein>
<dbReference type="GO" id="GO:0016787">
    <property type="term" value="F:hydrolase activity"/>
    <property type="evidence" value="ECO:0007669"/>
    <property type="project" value="UniProtKB-KW"/>
</dbReference>
<feature type="domain" description="Integrase-type" evidence="13">
    <location>
        <begin position="25"/>
        <end position="66"/>
    </location>
</feature>
<dbReference type="InterPro" id="IPR036397">
    <property type="entry name" value="RNaseH_sf"/>
</dbReference>
<keyword evidence="3" id="KW-0548">Nucleotidyltransferase</keyword>
<dbReference type="InterPro" id="IPR001037">
    <property type="entry name" value="Integrase_C_retrovir"/>
</dbReference>
<dbReference type="InterPro" id="IPR017856">
    <property type="entry name" value="Integrase-like_N"/>
</dbReference>
<dbReference type="Pfam" id="PF00552">
    <property type="entry name" value="IN_DBD_C"/>
    <property type="match status" value="1"/>
</dbReference>
<dbReference type="InterPro" id="IPR036862">
    <property type="entry name" value="Integrase_C_dom_sf_retrovir"/>
</dbReference>
<dbReference type="SUPFAM" id="SSF50122">
    <property type="entry name" value="DNA-binding domain of retroviral integrase"/>
    <property type="match status" value="1"/>
</dbReference>
<dbReference type="PROSITE" id="PS51027">
    <property type="entry name" value="INTEGRASE_DBD"/>
    <property type="match status" value="1"/>
</dbReference>
<evidence type="ECO:0000313" key="17">
    <source>
        <dbReference type="Proteomes" id="UP000694425"/>
    </source>
</evidence>
<dbReference type="SUPFAM" id="SSF46919">
    <property type="entry name" value="N-terminal Zn binding domain of HIV integrase"/>
    <property type="match status" value="1"/>
</dbReference>
<feature type="domain" description="Integrase catalytic" evidence="14">
    <location>
        <begin position="74"/>
        <end position="241"/>
    </location>
</feature>
<keyword evidence="4" id="KW-0540">Nuclease</keyword>
<feature type="DNA-binding region" description="Integrase-type" evidence="12">
    <location>
        <begin position="244"/>
        <end position="274"/>
    </location>
</feature>
<dbReference type="GO" id="GO:0015074">
    <property type="term" value="P:DNA integration"/>
    <property type="evidence" value="ECO:0007669"/>
    <property type="project" value="UniProtKB-KW"/>
</dbReference>
<evidence type="ECO:0000256" key="1">
    <source>
        <dbReference type="ARBA" id="ARBA00012493"/>
    </source>
</evidence>
<keyword evidence="17" id="KW-1185">Reference proteome</keyword>
<keyword evidence="2" id="KW-0808">Transferase</keyword>
<accession>A0A8C7ESM9</accession>
<dbReference type="GO" id="GO:0003677">
    <property type="term" value="F:DNA binding"/>
    <property type="evidence" value="ECO:0007669"/>
    <property type="project" value="UniProtKB-KW"/>
</dbReference>
<keyword evidence="8" id="KW-0229">DNA integration</keyword>